<organism evidence="2 3">
    <name type="scientific">Wuchereria bancrofti</name>
    <dbReference type="NCBI Taxonomy" id="6293"/>
    <lineage>
        <taxon>Eukaryota</taxon>
        <taxon>Metazoa</taxon>
        <taxon>Ecdysozoa</taxon>
        <taxon>Nematoda</taxon>
        <taxon>Chromadorea</taxon>
        <taxon>Rhabditida</taxon>
        <taxon>Spirurina</taxon>
        <taxon>Spiruromorpha</taxon>
        <taxon>Filarioidea</taxon>
        <taxon>Onchocercidae</taxon>
        <taxon>Wuchereria</taxon>
    </lineage>
</organism>
<evidence type="ECO:0008006" key="4">
    <source>
        <dbReference type="Google" id="ProtNLM"/>
    </source>
</evidence>
<name>A0AAF5RSZ1_WUCBA</name>
<feature type="chain" id="PRO_5042068050" description="Secreted protein" evidence="1">
    <location>
        <begin position="21"/>
        <end position="140"/>
    </location>
</feature>
<keyword evidence="1" id="KW-0732">Signal</keyword>
<reference evidence="2" key="2">
    <citation type="journal article" date="2016" name="Mol. Ecol.">
        <title>Population genomics of the filarial nematode parasite Wuchereria bancrofti from mosquitoes.</title>
        <authorList>
            <person name="Small S.T."/>
            <person name="Reimer L.J."/>
            <person name="Tisch D.J."/>
            <person name="King C.L."/>
            <person name="Christensen B.M."/>
            <person name="Siba P.M."/>
            <person name="Kazura J.W."/>
            <person name="Serre D."/>
            <person name="Zimmerman P.A."/>
        </authorList>
    </citation>
    <scope>NUCLEOTIDE SEQUENCE</scope>
    <source>
        <strain evidence="2">pt0022</strain>
    </source>
</reference>
<dbReference type="Proteomes" id="UP000093561">
    <property type="component" value="Unassembled WGS sequence"/>
</dbReference>
<evidence type="ECO:0000256" key="1">
    <source>
        <dbReference type="SAM" id="SignalP"/>
    </source>
</evidence>
<feature type="signal peptide" evidence="1">
    <location>
        <begin position="1"/>
        <end position="20"/>
    </location>
</feature>
<reference evidence="3" key="3">
    <citation type="submission" date="2024-02" db="UniProtKB">
        <authorList>
            <consortium name="WormBaseParasite"/>
        </authorList>
    </citation>
    <scope>IDENTIFICATION</scope>
    <source>
        <strain evidence="3">pt0022</strain>
    </source>
</reference>
<reference evidence="2" key="1">
    <citation type="submission" date="2015-03" db="EMBL/GenBank/DDBJ databases">
        <title>Wuchereria bancrofti Genome Sequencing Papua New Guinea Strain.</title>
        <authorList>
            <person name="Small S.T."/>
            <person name="Serre D."/>
            <person name="Zimmerman P.A."/>
        </authorList>
    </citation>
    <scope>NUCLEOTIDE SEQUENCE [LARGE SCALE GENOMIC DNA]</scope>
    <source>
        <strain evidence="2">pt0022</strain>
    </source>
</reference>
<accession>A0AAF5RSZ1</accession>
<sequence length="140" mass="15967">MYFLFSSILIIIFITTNVEANVEITIGKNDSCENELNQTSMAVNSSMCNIVRTLDDDWSQTEENATSLSKESVKSSINDNFDDLKGRISMETLDLIKRLHMQYLNVENSKKQAEFSTFNENKSKKKGEEIIRISGKLEIL</sequence>
<proteinExistence type="predicted"/>
<protein>
    <recommendedName>
        <fullName evidence="4">Secreted protein</fullName>
    </recommendedName>
</protein>
<dbReference type="AlphaFoldDB" id="A0AAF5RSZ1"/>
<dbReference type="WBParaSite" id="mrna-Wban_00167">
    <property type="protein sequence ID" value="mrna-Wban_00167"/>
    <property type="gene ID" value="Wban_00167"/>
</dbReference>
<evidence type="ECO:0000313" key="2">
    <source>
        <dbReference type="Proteomes" id="UP000093561"/>
    </source>
</evidence>
<evidence type="ECO:0000313" key="3">
    <source>
        <dbReference type="WBParaSite" id="mrna-Wban_00167"/>
    </source>
</evidence>